<feature type="compositionally biased region" description="Pro residues" evidence="11">
    <location>
        <begin position="72"/>
        <end position="81"/>
    </location>
</feature>
<dbReference type="InterPro" id="IPR007033">
    <property type="entry name" value="GORAB"/>
</dbReference>
<dbReference type="Proteomes" id="UP001239994">
    <property type="component" value="Unassembled WGS sequence"/>
</dbReference>
<evidence type="ECO:0000256" key="7">
    <source>
        <dbReference type="ARBA" id="ARBA00023054"/>
    </source>
</evidence>
<evidence type="ECO:0000256" key="1">
    <source>
        <dbReference type="ARBA" id="ARBA00004496"/>
    </source>
</evidence>
<feature type="region of interest" description="Disordered" evidence="11">
    <location>
        <begin position="273"/>
        <end position="340"/>
    </location>
</feature>
<evidence type="ECO:0000256" key="3">
    <source>
        <dbReference type="ARBA" id="ARBA00005599"/>
    </source>
</evidence>
<feature type="coiled-coil region" evidence="10">
    <location>
        <begin position="212"/>
        <end position="239"/>
    </location>
</feature>
<keyword evidence="5" id="KW-0963">Cytoplasm</keyword>
<protein>
    <recommendedName>
        <fullName evidence="4">RAB6-interacting golgin</fullName>
    </recommendedName>
    <alternativeName>
        <fullName evidence="9">N-terminal kinase-like-binding protein 1</fullName>
    </alternativeName>
    <alternativeName>
        <fullName evidence="8">SCY1-like 1-binding protein 1</fullName>
    </alternativeName>
</protein>
<keyword evidence="6" id="KW-0333">Golgi apparatus</keyword>
<evidence type="ECO:0000256" key="10">
    <source>
        <dbReference type="SAM" id="Coils"/>
    </source>
</evidence>
<comment type="caution">
    <text evidence="12">The sequence shown here is derived from an EMBL/GenBank/DDBJ whole genome shotgun (WGS) entry which is preliminary data.</text>
</comment>
<evidence type="ECO:0000313" key="12">
    <source>
        <dbReference type="EMBL" id="KAK1796481.1"/>
    </source>
</evidence>
<dbReference type="EMBL" id="JAROKS010000015">
    <property type="protein sequence ID" value="KAK1796481.1"/>
    <property type="molecule type" value="Genomic_DNA"/>
</dbReference>
<dbReference type="PANTHER" id="PTHR21470">
    <property type="entry name" value="RAB6-INTERACTING PROTEIN GORAB"/>
    <property type="match status" value="1"/>
</dbReference>
<dbReference type="AlphaFoldDB" id="A0AAD8ZEJ2"/>
<accession>A0AAD8ZEJ2</accession>
<sequence>MASWAGFSEEELRRIQKKGEPAGDAGVASCGRGRRSAATNRSRLQLQREKALQSAAKHSCGLPLSPDQQLSYPPPLPPEPGRPCLVKAPEQDLKALVAPAAEPPSEDPPVVLKELDQKQVELREKTRIEHLQWEQRLMEEKNKRRKALLAKTIAEKSKQTQAEAVKLKKIQRELQALDDSVSNDIGILRRLIEQASLEYSTACSPLTFSVPVRRDRKRLEKAEAEYVAAKLDLHKKTEAKEQLTEHLCAIIQQNELRKACKLDELMQQLELRAEGEGTSESPAPQGARGEGRAVLSRPAVGADAETLMDSTDVGEDRATTAPKTSRAQEEEFSAAAPSMS</sequence>
<evidence type="ECO:0000256" key="6">
    <source>
        <dbReference type="ARBA" id="ARBA00023034"/>
    </source>
</evidence>
<gene>
    <name evidence="12" type="ORF">P4O66_008913</name>
</gene>
<dbReference type="GO" id="GO:1905515">
    <property type="term" value="P:non-motile cilium assembly"/>
    <property type="evidence" value="ECO:0007669"/>
    <property type="project" value="TreeGrafter"/>
</dbReference>
<keyword evidence="7 10" id="KW-0175">Coiled coil</keyword>
<comment type="subcellular location">
    <subcellularLocation>
        <location evidence="1">Cytoplasm</location>
    </subcellularLocation>
    <subcellularLocation>
        <location evidence="2">Golgi apparatus</location>
    </subcellularLocation>
</comment>
<proteinExistence type="inferred from homology"/>
<evidence type="ECO:0000256" key="11">
    <source>
        <dbReference type="SAM" id="MobiDB-lite"/>
    </source>
</evidence>
<feature type="compositionally biased region" description="Low complexity" evidence="11">
    <location>
        <begin position="62"/>
        <end position="71"/>
    </location>
</feature>
<evidence type="ECO:0000256" key="8">
    <source>
        <dbReference type="ARBA" id="ARBA00032512"/>
    </source>
</evidence>
<evidence type="ECO:0000256" key="9">
    <source>
        <dbReference type="ARBA" id="ARBA00033032"/>
    </source>
</evidence>
<evidence type="ECO:0000256" key="4">
    <source>
        <dbReference type="ARBA" id="ARBA00014130"/>
    </source>
</evidence>
<evidence type="ECO:0000256" key="2">
    <source>
        <dbReference type="ARBA" id="ARBA00004555"/>
    </source>
</evidence>
<feature type="region of interest" description="Disordered" evidence="11">
    <location>
        <begin position="1"/>
        <end position="85"/>
    </location>
</feature>
<name>A0AAD8ZEJ2_9TELE</name>
<evidence type="ECO:0000256" key="5">
    <source>
        <dbReference type="ARBA" id="ARBA00022490"/>
    </source>
</evidence>
<comment type="similarity">
    <text evidence="3">Belongs to the GORAB family.</text>
</comment>
<evidence type="ECO:0000313" key="13">
    <source>
        <dbReference type="Proteomes" id="UP001239994"/>
    </source>
</evidence>
<feature type="compositionally biased region" description="Basic and acidic residues" evidence="11">
    <location>
        <begin position="10"/>
        <end position="21"/>
    </location>
</feature>
<dbReference type="PANTHER" id="PTHR21470:SF2">
    <property type="entry name" value="RAB6-INTERACTING GOLGIN"/>
    <property type="match status" value="1"/>
</dbReference>
<dbReference type="GO" id="GO:0005794">
    <property type="term" value="C:Golgi apparatus"/>
    <property type="evidence" value="ECO:0007669"/>
    <property type="project" value="UniProtKB-SubCell"/>
</dbReference>
<keyword evidence="13" id="KW-1185">Reference proteome</keyword>
<organism evidence="12 13">
    <name type="scientific">Electrophorus voltai</name>
    <dbReference type="NCBI Taxonomy" id="2609070"/>
    <lineage>
        <taxon>Eukaryota</taxon>
        <taxon>Metazoa</taxon>
        <taxon>Chordata</taxon>
        <taxon>Craniata</taxon>
        <taxon>Vertebrata</taxon>
        <taxon>Euteleostomi</taxon>
        <taxon>Actinopterygii</taxon>
        <taxon>Neopterygii</taxon>
        <taxon>Teleostei</taxon>
        <taxon>Ostariophysi</taxon>
        <taxon>Gymnotiformes</taxon>
        <taxon>Gymnotoidei</taxon>
        <taxon>Gymnotidae</taxon>
        <taxon>Electrophorus</taxon>
    </lineage>
</organism>
<reference evidence="12" key="1">
    <citation type="submission" date="2023-03" db="EMBL/GenBank/DDBJ databases">
        <title>Electrophorus voltai genome.</title>
        <authorList>
            <person name="Bian C."/>
        </authorList>
    </citation>
    <scope>NUCLEOTIDE SEQUENCE</scope>
    <source>
        <strain evidence="12">CB-2022</strain>
        <tissue evidence="12">Muscle</tissue>
    </source>
</reference>